<evidence type="ECO:0000313" key="3">
    <source>
        <dbReference type="Proteomes" id="UP000076727"/>
    </source>
</evidence>
<evidence type="ECO:0000313" key="2">
    <source>
        <dbReference type="EMBL" id="KZT68917.1"/>
    </source>
</evidence>
<protein>
    <submittedName>
        <fullName evidence="2">Uncharacterized protein</fullName>
    </submittedName>
</protein>
<sequence>MRIIFRAQHTLHNEIKHVLQEIEKRKSDHDVVAGLTDQLVEKTNERVEKELSKVDLGLTGIRSTLKALSGRIDDIATRGIEAPTYAKATAASSAKGKEKEVHIKEPMKDPHKQPRAQTPAAEQTQGSGKEKVRPRDAKRPKDHATPNTVTTNVLDLSSVADWRQLRTASTLGEMAPGIKLSNAVAIAKGLQAPSAGSVTASLWSGVIPPPSTRRLTAVVPNGKNQAVQMGALSPTPPPFDKAKPKQKPRVHIKQGNARVHPRQIIVRSLTKSFIITGFTETMMTAACMNILTTEVGSANWPSSILLKKSEMDWWVTFINRPNDGEFEALKAELPKVIEARCSITAAEILVEHMWTLTKMAIRNVPLSWKDPVRHVWSSSYKPATPKWLVANAGAGAIQPPSATSLLPTAVDAVRSTLKSSTMSTRSVVKELASPPVALPLRPASQNLCKFWKHNQDKEWLARHAKEAESVDSQKNRTAKECKKLWAQFKKEADETRAAKERELGAGVLAALTELTGLEVEDPMQQDHT</sequence>
<dbReference type="STRING" id="1314783.A0A165Q283"/>
<accession>A0A165Q283</accession>
<dbReference type="EMBL" id="KV429062">
    <property type="protein sequence ID" value="KZT68917.1"/>
    <property type="molecule type" value="Genomic_DNA"/>
</dbReference>
<gene>
    <name evidence="2" type="ORF">DAEQUDRAFT_765920</name>
</gene>
<feature type="region of interest" description="Disordered" evidence="1">
    <location>
        <begin position="86"/>
        <end position="148"/>
    </location>
</feature>
<keyword evidence="3" id="KW-1185">Reference proteome</keyword>
<dbReference type="OrthoDB" id="2815741at2759"/>
<feature type="compositionally biased region" description="Basic and acidic residues" evidence="1">
    <location>
        <begin position="95"/>
        <end position="112"/>
    </location>
</feature>
<name>A0A165Q283_9APHY</name>
<dbReference type="Proteomes" id="UP000076727">
    <property type="component" value="Unassembled WGS sequence"/>
</dbReference>
<proteinExistence type="predicted"/>
<dbReference type="AlphaFoldDB" id="A0A165Q283"/>
<organism evidence="2 3">
    <name type="scientific">Daedalea quercina L-15889</name>
    <dbReference type="NCBI Taxonomy" id="1314783"/>
    <lineage>
        <taxon>Eukaryota</taxon>
        <taxon>Fungi</taxon>
        <taxon>Dikarya</taxon>
        <taxon>Basidiomycota</taxon>
        <taxon>Agaricomycotina</taxon>
        <taxon>Agaricomycetes</taxon>
        <taxon>Polyporales</taxon>
        <taxon>Fomitopsis</taxon>
    </lineage>
</organism>
<feature type="compositionally biased region" description="Basic and acidic residues" evidence="1">
    <location>
        <begin position="128"/>
        <end position="144"/>
    </location>
</feature>
<feature type="region of interest" description="Disordered" evidence="1">
    <location>
        <begin position="228"/>
        <end position="254"/>
    </location>
</feature>
<evidence type="ECO:0000256" key="1">
    <source>
        <dbReference type="SAM" id="MobiDB-lite"/>
    </source>
</evidence>
<reference evidence="2 3" key="1">
    <citation type="journal article" date="2016" name="Mol. Biol. Evol.">
        <title>Comparative Genomics of Early-Diverging Mushroom-Forming Fungi Provides Insights into the Origins of Lignocellulose Decay Capabilities.</title>
        <authorList>
            <person name="Nagy L.G."/>
            <person name="Riley R."/>
            <person name="Tritt A."/>
            <person name="Adam C."/>
            <person name="Daum C."/>
            <person name="Floudas D."/>
            <person name="Sun H."/>
            <person name="Yadav J.S."/>
            <person name="Pangilinan J."/>
            <person name="Larsson K.H."/>
            <person name="Matsuura K."/>
            <person name="Barry K."/>
            <person name="Labutti K."/>
            <person name="Kuo R."/>
            <person name="Ohm R.A."/>
            <person name="Bhattacharya S.S."/>
            <person name="Shirouzu T."/>
            <person name="Yoshinaga Y."/>
            <person name="Martin F.M."/>
            <person name="Grigoriev I.V."/>
            <person name="Hibbett D.S."/>
        </authorList>
    </citation>
    <scope>NUCLEOTIDE SEQUENCE [LARGE SCALE GENOMIC DNA]</scope>
    <source>
        <strain evidence="2 3">L-15889</strain>
    </source>
</reference>